<reference evidence="2" key="1">
    <citation type="submission" date="2020-06" db="EMBL/GenBank/DDBJ databases">
        <title>Stable isotope informed genome-resolved metagenomics uncovers potential trophic interactions in rhizosphere soil.</title>
        <authorList>
            <person name="Starr E.P."/>
            <person name="Shi S."/>
            <person name="Blazewicz S.J."/>
            <person name="Koch B.J."/>
            <person name="Probst A.J."/>
            <person name="Hungate B.A."/>
            <person name="Pett-Ridge J."/>
            <person name="Firestone M.K."/>
            <person name="Banfield J.F."/>
        </authorList>
    </citation>
    <scope>NUCLEOTIDE SEQUENCE</scope>
    <source>
        <strain evidence="2">YM_69_17</strain>
    </source>
</reference>
<dbReference type="SUPFAM" id="SSF51101">
    <property type="entry name" value="Mannose-binding lectins"/>
    <property type="match status" value="1"/>
</dbReference>
<gene>
    <name evidence="2" type="ORF">JF625_19715</name>
</gene>
<dbReference type="InterPro" id="IPR001229">
    <property type="entry name" value="Jacalin-like_lectin_dom"/>
</dbReference>
<sequence length="152" mass="15968">MPDYIKAGPSGGVGGGAFSALGEAFFPPGSTPIRISMISIWSGIYIDAIQLEFTDAGGLTSMTPKYGGDGGALFSQRLAPNEFITSVVGTYGDYVDSLQIKTNLNIFPHLGSKGARTLEYFGTSLQKGIQIQGFWGSSGKYIDALGIFVALP</sequence>
<name>A0A952FLQ9_9PROT</name>
<dbReference type="Proteomes" id="UP000700706">
    <property type="component" value="Unassembled WGS sequence"/>
</dbReference>
<evidence type="ECO:0000313" key="3">
    <source>
        <dbReference type="Proteomes" id="UP000700706"/>
    </source>
</evidence>
<dbReference type="PANTHER" id="PTHR47293:SF15">
    <property type="entry name" value="JACALIN-RELATED LECTIN 19"/>
    <property type="match status" value="1"/>
</dbReference>
<comment type="caution">
    <text evidence="2">The sequence shown here is derived from an EMBL/GenBank/DDBJ whole genome shotgun (WGS) entry which is preliminary data.</text>
</comment>
<dbReference type="Pfam" id="PF01419">
    <property type="entry name" value="Jacalin"/>
    <property type="match status" value="1"/>
</dbReference>
<proteinExistence type="predicted"/>
<dbReference type="PROSITE" id="PS51752">
    <property type="entry name" value="JACALIN_LECTIN"/>
    <property type="match status" value="1"/>
</dbReference>
<evidence type="ECO:0000313" key="2">
    <source>
        <dbReference type="EMBL" id="MBW8727362.1"/>
    </source>
</evidence>
<dbReference type="InterPro" id="IPR036404">
    <property type="entry name" value="Jacalin-like_lectin_dom_sf"/>
</dbReference>
<accession>A0A952FLQ9</accession>
<evidence type="ECO:0000259" key="1">
    <source>
        <dbReference type="PROSITE" id="PS51752"/>
    </source>
</evidence>
<organism evidence="2 3">
    <name type="scientific">Inquilinus limosus</name>
    <dbReference type="NCBI Taxonomy" id="171674"/>
    <lineage>
        <taxon>Bacteria</taxon>
        <taxon>Pseudomonadati</taxon>
        <taxon>Pseudomonadota</taxon>
        <taxon>Alphaproteobacteria</taxon>
        <taxon>Rhodospirillales</taxon>
        <taxon>Rhodospirillaceae</taxon>
        <taxon>Inquilinus</taxon>
    </lineage>
</organism>
<dbReference type="PANTHER" id="PTHR47293">
    <property type="entry name" value="JACALIN-RELATED LECTIN 3"/>
    <property type="match status" value="1"/>
</dbReference>
<dbReference type="EMBL" id="JAEKLZ010000271">
    <property type="protein sequence ID" value="MBW8727362.1"/>
    <property type="molecule type" value="Genomic_DNA"/>
</dbReference>
<protein>
    <recommendedName>
        <fullName evidence="1">Jacalin-type lectin domain-containing protein</fullName>
    </recommendedName>
</protein>
<dbReference type="Gene3D" id="2.100.10.30">
    <property type="entry name" value="Jacalin-like lectin domain"/>
    <property type="match status" value="1"/>
</dbReference>
<dbReference type="SMART" id="SM00915">
    <property type="entry name" value="Jacalin"/>
    <property type="match status" value="1"/>
</dbReference>
<dbReference type="AlphaFoldDB" id="A0A952FLQ9"/>
<feature type="domain" description="Jacalin-type lectin" evidence="1">
    <location>
        <begin position="4"/>
        <end position="151"/>
    </location>
</feature>